<dbReference type="EMBL" id="KN880449">
    <property type="protein sequence ID" value="KIY71908.1"/>
    <property type="molecule type" value="Genomic_DNA"/>
</dbReference>
<feature type="compositionally biased region" description="Basic and acidic residues" evidence="1">
    <location>
        <begin position="184"/>
        <end position="199"/>
    </location>
</feature>
<evidence type="ECO:0000313" key="3">
    <source>
        <dbReference type="Proteomes" id="UP000054007"/>
    </source>
</evidence>
<name>A0A0D7BMX8_9AGAR</name>
<gene>
    <name evidence="2" type="ORF">CYLTODRAFT_86669</name>
</gene>
<protein>
    <submittedName>
        <fullName evidence="2">Uncharacterized protein</fullName>
    </submittedName>
</protein>
<evidence type="ECO:0000313" key="2">
    <source>
        <dbReference type="EMBL" id="KIY71908.1"/>
    </source>
</evidence>
<organism evidence="2 3">
    <name type="scientific">Cylindrobasidium torrendii FP15055 ss-10</name>
    <dbReference type="NCBI Taxonomy" id="1314674"/>
    <lineage>
        <taxon>Eukaryota</taxon>
        <taxon>Fungi</taxon>
        <taxon>Dikarya</taxon>
        <taxon>Basidiomycota</taxon>
        <taxon>Agaricomycotina</taxon>
        <taxon>Agaricomycetes</taxon>
        <taxon>Agaricomycetidae</taxon>
        <taxon>Agaricales</taxon>
        <taxon>Marasmiineae</taxon>
        <taxon>Physalacriaceae</taxon>
        <taxon>Cylindrobasidium</taxon>
    </lineage>
</organism>
<dbReference type="AlphaFoldDB" id="A0A0D7BMX8"/>
<feature type="compositionally biased region" description="Basic and acidic residues" evidence="1">
    <location>
        <begin position="89"/>
        <end position="105"/>
    </location>
</feature>
<accession>A0A0D7BMX8</accession>
<reference evidence="2 3" key="1">
    <citation type="journal article" date="2015" name="Fungal Genet. Biol.">
        <title>Evolution of novel wood decay mechanisms in Agaricales revealed by the genome sequences of Fistulina hepatica and Cylindrobasidium torrendii.</title>
        <authorList>
            <person name="Floudas D."/>
            <person name="Held B.W."/>
            <person name="Riley R."/>
            <person name="Nagy L.G."/>
            <person name="Koehler G."/>
            <person name="Ransdell A.S."/>
            <person name="Younus H."/>
            <person name="Chow J."/>
            <person name="Chiniquy J."/>
            <person name="Lipzen A."/>
            <person name="Tritt A."/>
            <person name="Sun H."/>
            <person name="Haridas S."/>
            <person name="LaButti K."/>
            <person name="Ohm R.A."/>
            <person name="Kues U."/>
            <person name="Blanchette R.A."/>
            <person name="Grigoriev I.V."/>
            <person name="Minto R.E."/>
            <person name="Hibbett D.S."/>
        </authorList>
    </citation>
    <scope>NUCLEOTIDE SEQUENCE [LARGE SCALE GENOMIC DNA]</scope>
    <source>
        <strain evidence="2 3">FP15055 ss-10</strain>
    </source>
</reference>
<feature type="region of interest" description="Disordered" evidence="1">
    <location>
        <begin position="71"/>
        <end position="199"/>
    </location>
</feature>
<sequence length="199" mass="21881">MSTLALSPNLLVFPRRHLIINSKAVMMGAVENQATLKGNDMDGILSSISSGEEFPIAKMAERQPSWVDDLNEMYASSPPQPPSLPLQREGSKYDGKRDASRDGSVKHPPASLANAPGSHRTQPMPIPLSQSSAYPLDGDVKPEQRGRNLQSPTRARLQALMQFQKHPAKPKRAHSDATATSSISKRESRRDLKKDKLHN</sequence>
<proteinExistence type="predicted"/>
<dbReference type="Proteomes" id="UP000054007">
    <property type="component" value="Unassembled WGS sequence"/>
</dbReference>
<evidence type="ECO:0000256" key="1">
    <source>
        <dbReference type="SAM" id="MobiDB-lite"/>
    </source>
</evidence>
<keyword evidence="3" id="KW-1185">Reference proteome</keyword>